<name>A0ABS9DSJ2_9PROT</name>
<dbReference type="InterPro" id="IPR044862">
    <property type="entry name" value="Pro_4_hyd_alph_FE2OG_OXY"/>
</dbReference>
<keyword evidence="3" id="KW-1185">Reference proteome</keyword>
<dbReference type="RefSeq" id="WP_235702944.1">
    <property type="nucleotide sequence ID" value="NZ_JAKGBZ010000004.1"/>
</dbReference>
<reference evidence="2 3" key="1">
    <citation type="submission" date="2022-01" db="EMBL/GenBank/DDBJ databases">
        <authorList>
            <person name="Won M."/>
            <person name="Kim S.-J."/>
            <person name="Kwon S.-W."/>
        </authorList>
    </citation>
    <scope>NUCLEOTIDE SEQUENCE [LARGE SCALE GENOMIC DNA]</scope>
    <source>
        <strain evidence="2 3">KCTC 23505</strain>
    </source>
</reference>
<accession>A0ABS9DSJ2</accession>
<evidence type="ECO:0000313" key="2">
    <source>
        <dbReference type="EMBL" id="MCF3945703.1"/>
    </source>
</evidence>
<dbReference type="EMBL" id="JAKGBZ010000004">
    <property type="protein sequence ID" value="MCF3945703.1"/>
    <property type="molecule type" value="Genomic_DNA"/>
</dbReference>
<protein>
    <submittedName>
        <fullName evidence="2">2OG-Fe(II) oxygenase</fullName>
    </submittedName>
</protein>
<dbReference type="Proteomes" id="UP001521209">
    <property type="component" value="Unassembled WGS sequence"/>
</dbReference>
<organism evidence="2 3">
    <name type="scientific">Acidiphilium iwatense</name>
    <dbReference type="NCBI Taxonomy" id="768198"/>
    <lineage>
        <taxon>Bacteria</taxon>
        <taxon>Pseudomonadati</taxon>
        <taxon>Pseudomonadota</taxon>
        <taxon>Alphaproteobacteria</taxon>
        <taxon>Acetobacterales</taxon>
        <taxon>Acidocellaceae</taxon>
        <taxon>Acidiphilium</taxon>
    </lineage>
</organism>
<sequence>MTPPADSVLDFAGLDATPVSADPFPHLLLRNFVRPDRLADVVASLPPLGSRGSFPVESVRLGPPAAQLMREMQGTALRAAIAAKFGLDLSDAPVMVTLRGQTGERDGQIHCDSAAKRVTVLLYLNPASAAWARQEGCLRLLRGPNDLEDYVVEVPPVDGTLLVFPNGPTTWHGHRQFVGRRYTVQLNYMTTDAKAKYEMRRHRVSAIVKRLLPAA</sequence>
<evidence type="ECO:0000313" key="3">
    <source>
        <dbReference type="Proteomes" id="UP001521209"/>
    </source>
</evidence>
<dbReference type="Pfam" id="PF13640">
    <property type="entry name" value="2OG-FeII_Oxy_3"/>
    <property type="match status" value="1"/>
</dbReference>
<proteinExistence type="predicted"/>
<dbReference type="Gene3D" id="2.60.120.620">
    <property type="entry name" value="q2cbj1_9rhob like domain"/>
    <property type="match status" value="1"/>
</dbReference>
<gene>
    <name evidence="2" type="ORF">L2A60_03255</name>
</gene>
<feature type="domain" description="Prolyl 4-hydroxylase alpha subunit Fe(2+) 2OG dioxygenase" evidence="1">
    <location>
        <begin position="108"/>
        <end position="188"/>
    </location>
</feature>
<evidence type="ECO:0000259" key="1">
    <source>
        <dbReference type="Pfam" id="PF13640"/>
    </source>
</evidence>
<comment type="caution">
    <text evidence="2">The sequence shown here is derived from an EMBL/GenBank/DDBJ whole genome shotgun (WGS) entry which is preliminary data.</text>
</comment>